<feature type="region of interest" description="Disordered" evidence="1">
    <location>
        <begin position="1"/>
        <end position="33"/>
    </location>
</feature>
<sequence>MNTQSEGDPKPEGDQKTLEVDPKLVPEGDPKHVSGSPGIHLYYCEICEVPCMNAIALETHFSGKKHKTREKILQKRRDPMLSKEPIPVKGQPSRNLRSLRDYMKDPNREEPLIGLEYLVEIRFQGKRFPFYECQLCQFTTEMSPMIQHLIGKKHRNYYLLKHHPDKAKKTPDDYKEEKSVFLRRVAREVEKTEGLKMYKCEDFERLSKRSAKNTAKFANKRENDPVRREKALEYMENFEITSDKEASQVINLAQLLSEDLKAFCEKQATLNHIKSLPSLLTQGIRNVNQHKANNPFERYMNHPGESWNHGCLTNDLTQFQSLQQPAPSTSSTPANSYAYQMREKVSSQVLSCQDHATMSALEHSFAHQPGGFGTGIEWMKQFNQSASAYFQLAPVKEKSSSFSTSQGSYRKHYQEGRQVPSNEIAVNRPRNWDSFRNTHDSNACSFSPILHPPPGRSQVSFPSQNCPSSYHDVLDSGNQMPAPSISSEKSGPYKQLQPYSKPDLDDLGFHSSFSSGSLYEQQNTQAFDEIFGSRNVPTADILNQLRGKDPATLRSMIQQLLPRYPGLQNIDIYAFAQALSEMN</sequence>
<dbReference type="Proteomes" id="UP000001646">
    <property type="component" value="Chromosome 6"/>
</dbReference>
<evidence type="ECO:0000256" key="1">
    <source>
        <dbReference type="SAM" id="MobiDB-lite"/>
    </source>
</evidence>
<feature type="region of interest" description="Disordered" evidence="1">
    <location>
        <begin position="401"/>
        <end position="433"/>
    </location>
</feature>
<dbReference type="Bgee" id="ENSACAG00000028522">
    <property type="expression patterns" value="Expressed in forelimb bud and 13 other cell types or tissues"/>
</dbReference>
<feature type="region of interest" description="Disordered" evidence="1">
    <location>
        <begin position="455"/>
        <end position="501"/>
    </location>
</feature>
<dbReference type="PANTHER" id="PTHR45762:SF10">
    <property type="entry name" value="C2H2-TYPE DOMAIN-CONTAINING PROTEIN"/>
    <property type="match status" value="1"/>
</dbReference>
<evidence type="ECO:0000313" key="3">
    <source>
        <dbReference type="Ensembl" id="ENSACAP00000022428.1"/>
    </source>
</evidence>
<organism evidence="3 4">
    <name type="scientific">Anolis carolinensis</name>
    <name type="common">Green anole</name>
    <name type="synonym">American chameleon</name>
    <dbReference type="NCBI Taxonomy" id="28377"/>
    <lineage>
        <taxon>Eukaryota</taxon>
        <taxon>Metazoa</taxon>
        <taxon>Chordata</taxon>
        <taxon>Craniata</taxon>
        <taxon>Vertebrata</taxon>
        <taxon>Euteleostomi</taxon>
        <taxon>Lepidosauria</taxon>
        <taxon>Squamata</taxon>
        <taxon>Bifurcata</taxon>
        <taxon>Unidentata</taxon>
        <taxon>Episquamata</taxon>
        <taxon>Toxicofera</taxon>
        <taxon>Iguania</taxon>
        <taxon>Dactyloidae</taxon>
        <taxon>Anolis</taxon>
    </lineage>
</organism>
<dbReference type="HOGENOM" id="CLU_040550_0_0_1"/>
<dbReference type="eggNOG" id="ENOG502S7E5">
    <property type="taxonomic scope" value="Eukaryota"/>
</dbReference>
<feature type="domain" description="U1-type" evidence="2">
    <location>
        <begin position="39"/>
        <end position="73"/>
    </location>
</feature>
<reference evidence="3 4" key="1">
    <citation type="submission" date="2009-12" db="EMBL/GenBank/DDBJ databases">
        <title>The Genome Sequence of Anolis carolinensis (Green Anole Lizard).</title>
        <authorList>
            <consortium name="The Genome Sequencing Platform"/>
            <person name="Di Palma F."/>
            <person name="Alfoldi J."/>
            <person name="Heiman D."/>
            <person name="Young S."/>
            <person name="Grabherr M."/>
            <person name="Johnson J."/>
            <person name="Lander E.S."/>
            <person name="Lindblad-Toh K."/>
        </authorList>
    </citation>
    <scope>NUCLEOTIDE SEQUENCE [LARGE SCALE GENOMIC DNA]</scope>
    <source>
        <strain evidence="3 4">JBL SC #1</strain>
    </source>
</reference>
<dbReference type="InterPro" id="IPR036236">
    <property type="entry name" value="Znf_C2H2_sf"/>
</dbReference>
<dbReference type="GO" id="GO:0003725">
    <property type="term" value="F:double-stranded RNA binding"/>
    <property type="evidence" value="ECO:0000318"/>
    <property type="project" value="GO_Central"/>
</dbReference>
<keyword evidence="4" id="KW-1185">Reference proteome</keyword>
<dbReference type="PANTHER" id="PTHR45762">
    <property type="entry name" value="ZINC FINGER RNA-BINDING PROTEIN"/>
    <property type="match status" value="1"/>
</dbReference>
<feature type="compositionally biased region" description="Polar residues" evidence="1">
    <location>
        <begin position="476"/>
        <end position="489"/>
    </location>
</feature>
<dbReference type="SUPFAM" id="SSF57667">
    <property type="entry name" value="beta-beta-alpha zinc fingers"/>
    <property type="match status" value="1"/>
</dbReference>
<gene>
    <name evidence="3" type="primary">LOC103279173</name>
</gene>
<dbReference type="InterPro" id="IPR003604">
    <property type="entry name" value="Matrin/U1-like-C_Znf_C2H2"/>
</dbReference>
<dbReference type="GO" id="GO:0003727">
    <property type="term" value="F:single-stranded RNA binding"/>
    <property type="evidence" value="ECO:0000318"/>
    <property type="project" value="GO_Central"/>
</dbReference>
<reference evidence="3" key="3">
    <citation type="submission" date="2025-09" db="UniProtKB">
        <authorList>
            <consortium name="Ensembl"/>
        </authorList>
    </citation>
    <scope>IDENTIFICATION</scope>
</reference>
<proteinExistence type="predicted"/>
<feature type="compositionally biased region" description="Polar residues" evidence="1">
    <location>
        <begin position="457"/>
        <end position="468"/>
    </location>
</feature>
<dbReference type="OrthoDB" id="5877502at2759"/>
<evidence type="ECO:0000313" key="4">
    <source>
        <dbReference type="Proteomes" id="UP000001646"/>
    </source>
</evidence>
<reference evidence="3" key="2">
    <citation type="submission" date="2025-08" db="UniProtKB">
        <authorList>
            <consortium name="Ensembl"/>
        </authorList>
    </citation>
    <scope>IDENTIFICATION</scope>
</reference>
<dbReference type="GeneTree" id="ENSGT00530000068739"/>
<feature type="domain" description="U1-type" evidence="2">
    <location>
        <begin position="128"/>
        <end position="161"/>
    </location>
</feature>
<dbReference type="GO" id="GO:0008270">
    <property type="term" value="F:zinc ion binding"/>
    <property type="evidence" value="ECO:0007669"/>
    <property type="project" value="InterPro"/>
</dbReference>
<protein>
    <recommendedName>
        <fullName evidence="2">U1-type domain-containing protein</fullName>
    </recommendedName>
</protein>
<evidence type="ECO:0000259" key="2">
    <source>
        <dbReference type="SMART" id="SM00451"/>
    </source>
</evidence>
<dbReference type="RefSeq" id="XP_008111159.1">
    <property type="nucleotide sequence ID" value="XM_008112952.3"/>
</dbReference>
<dbReference type="InterPro" id="IPR013087">
    <property type="entry name" value="Znf_C2H2_type"/>
</dbReference>
<dbReference type="AlphaFoldDB" id="R4GAW4"/>
<dbReference type="Gene3D" id="3.30.160.60">
    <property type="entry name" value="Classic Zinc Finger"/>
    <property type="match status" value="1"/>
</dbReference>
<feature type="compositionally biased region" description="Basic and acidic residues" evidence="1">
    <location>
        <begin position="7"/>
        <end position="32"/>
    </location>
</feature>
<name>R4GAW4_ANOCA</name>
<dbReference type="GeneID" id="103279173"/>
<dbReference type="InParanoid" id="R4GAW4"/>
<dbReference type="KEGG" id="acs:103279173"/>
<dbReference type="Ensembl" id="ENSACAT00000029845.1">
    <property type="protein sequence ID" value="ENSACAP00000022428.1"/>
    <property type="gene ID" value="ENSACAG00000028522.1"/>
</dbReference>
<dbReference type="SMART" id="SM00451">
    <property type="entry name" value="ZnF_U1"/>
    <property type="match status" value="2"/>
</dbReference>
<accession>R4GAW4</accession>
<dbReference type="Pfam" id="PF12874">
    <property type="entry name" value="zf-met"/>
    <property type="match status" value="1"/>
</dbReference>